<dbReference type="OrthoDB" id="9806180at2"/>
<sequence>MPLDPGAQRVLDLMRETGRPPMHSLAPAEARAVFTGSRAVLQPEPAPVALVEDLTCPGPAGEIRLRHYRGQGTGTGGTETGGTGAGAALPCLLYLHGGGWVVGDLDSHDQPCRALANLTGASVIAVDYRLAPEHPFPAAVEDAAAALRFVHAEAGRLGIDPARIAVGGDSAGGNLAAVLCLMARDGTLPAPGFQLLLYPVTDLGANTASYGRVTEGYPLTATTMRWFIDHYVAEPAQRHDWRASPLRAASLAGVAPAFVSTAGHDPLADEGIAYARRLDREGVRVAHLHLADQMHGYLTMGRFIPAAALTLRQAAAALRTHWGMDQD</sequence>
<dbReference type="InterPro" id="IPR002168">
    <property type="entry name" value="Lipase_GDXG_HIS_AS"/>
</dbReference>
<dbReference type="EMBL" id="PDNU01000010">
    <property type="protein sequence ID" value="PHK95518.1"/>
    <property type="molecule type" value="Genomic_DNA"/>
</dbReference>
<dbReference type="InterPro" id="IPR029058">
    <property type="entry name" value="AB_hydrolase_fold"/>
</dbReference>
<dbReference type="Proteomes" id="UP000223527">
    <property type="component" value="Unassembled WGS sequence"/>
</dbReference>
<evidence type="ECO:0000256" key="1">
    <source>
        <dbReference type="ARBA" id="ARBA00010515"/>
    </source>
</evidence>
<keyword evidence="5" id="KW-1185">Reference proteome</keyword>
<dbReference type="PANTHER" id="PTHR48081:SF8">
    <property type="entry name" value="ALPHA_BETA HYDROLASE FOLD-3 DOMAIN-CONTAINING PROTEIN-RELATED"/>
    <property type="match status" value="1"/>
</dbReference>
<organism evidence="4 5">
    <name type="scientific">Teichococcus rhizosphaerae</name>
    <dbReference type="NCBI Taxonomy" id="1335062"/>
    <lineage>
        <taxon>Bacteria</taxon>
        <taxon>Pseudomonadati</taxon>
        <taxon>Pseudomonadota</taxon>
        <taxon>Alphaproteobacteria</taxon>
        <taxon>Acetobacterales</taxon>
        <taxon>Roseomonadaceae</taxon>
        <taxon>Roseomonas</taxon>
    </lineage>
</organism>
<gene>
    <name evidence="4" type="ORF">CR162_08540</name>
</gene>
<dbReference type="AlphaFoldDB" id="A0A2C7A5Z4"/>
<evidence type="ECO:0000313" key="5">
    <source>
        <dbReference type="Proteomes" id="UP000223527"/>
    </source>
</evidence>
<evidence type="ECO:0000313" key="4">
    <source>
        <dbReference type="EMBL" id="PHK95518.1"/>
    </source>
</evidence>
<name>A0A2C7A5Z4_9PROT</name>
<comment type="caution">
    <text evidence="4">The sequence shown here is derived from an EMBL/GenBank/DDBJ whole genome shotgun (WGS) entry which is preliminary data.</text>
</comment>
<dbReference type="Pfam" id="PF07859">
    <property type="entry name" value="Abhydrolase_3"/>
    <property type="match status" value="1"/>
</dbReference>
<evidence type="ECO:0000259" key="3">
    <source>
        <dbReference type="Pfam" id="PF07859"/>
    </source>
</evidence>
<accession>A0A2C7A5Z4</accession>
<proteinExistence type="inferred from homology"/>
<dbReference type="PANTHER" id="PTHR48081">
    <property type="entry name" value="AB HYDROLASE SUPERFAMILY PROTEIN C4A8.06C"/>
    <property type="match status" value="1"/>
</dbReference>
<protein>
    <submittedName>
        <fullName evidence="4">Alpha/beta hydrolase</fullName>
    </submittedName>
</protein>
<dbReference type="PROSITE" id="PS01173">
    <property type="entry name" value="LIPASE_GDXG_HIS"/>
    <property type="match status" value="1"/>
</dbReference>
<dbReference type="FunFam" id="3.40.50.1820:FF:000089">
    <property type="entry name" value="Alpha/beta hydrolase"/>
    <property type="match status" value="1"/>
</dbReference>
<feature type="domain" description="Alpha/beta hydrolase fold-3" evidence="3">
    <location>
        <begin position="92"/>
        <end position="298"/>
    </location>
</feature>
<dbReference type="GO" id="GO:0016787">
    <property type="term" value="F:hydrolase activity"/>
    <property type="evidence" value="ECO:0007669"/>
    <property type="project" value="UniProtKB-KW"/>
</dbReference>
<dbReference type="InterPro" id="IPR013094">
    <property type="entry name" value="AB_hydrolase_3"/>
</dbReference>
<evidence type="ECO:0000256" key="2">
    <source>
        <dbReference type="ARBA" id="ARBA00022801"/>
    </source>
</evidence>
<dbReference type="RefSeq" id="WP_099095113.1">
    <property type="nucleotide sequence ID" value="NZ_PDNU01000010.1"/>
</dbReference>
<keyword evidence="2 4" id="KW-0378">Hydrolase</keyword>
<comment type="similarity">
    <text evidence="1">Belongs to the 'GDXG' lipolytic enzyme family.</text>
</comment>
<dbReference type="SUPFAM" id="SSF53474">
    <property type="entry name" value="alpha/beta-Hydrolases"/>
    <property type="match status" value="1"/>
</dbReference>
<dbReference type="InterPro" id="IPR050300">
    <property type="entry name" value="GDXG_lipolytic_enzyme"/>
</dbReference>
<reference evidence="4 5" key="1">
    <citation type="submission" date="2017-10" db="EMBL/GenBank/DDBJ databases">
        <authorList>
            <person name="Banno H."/>
            <person name="Chua N.-H."/>
        </authorList>
    </citation>
    <scope>NUCLEOTIDE SEQUENCE [LARGE SCALE GENOMIC DNA]</scope>
    <source>
        <strain evidence="4 5">YW11</strain>
    </source>
</reference>
<dbReference type="Gene3D" id="3.40.50.1820">
    <property type="entry name" value="alpha/beta hydrolase"/>
    <property type="match status" value="1"/>
</dbReference>